<proteinExistence type="predicted"/>
<evidence type="ECO:0000313" key="1">
    <source>
        <dbReference type="EMBL" id="QHU15115.1"/>
    </source>
</evidence>
<name>A0A6C0KAS5_9ZZZZ</name>
<accession>A0A6C0KAS5</accession>
<organism evidence="1">
    <name type="scientific">viral metagenome</name>
    <dbReference type="NCBI Taxonomy" id="1070528"/>
    <lineage>
        <taxon>unclassified sequences</taxon>
        <taxon>metagenomes</taxon>
        <taxon>organismal metagenomes</taxon>
    </lineage>
</organism>
<sequence length="206" mass="23184">MNSKFIVAIIAFFIGLLFCLNYKSSDLIEGFGIPASLNDCPNLLVKKGKKIHLINSKKAMIPGVNPIEFNNLEEYAEYVKWSQKVGIKCPILYYEQSYNTQGDLGYRMLNDPLNPKAGLRSDPYMRKAPTQLLTDSNRDDPPFNQNNYSGFDAEDQYIGVKTPLDNVTLKRNEGSLTPIDSDWCGGNCVKDAIKNGEFEGRTRKVL</sequence>
<protein>
    <submittedName>
        <fullName evidence="1">Uncharacterized protein</fullName>
    </submittedName>
</protein>
<dbReference type="EMBL" id="MN740849">
    <property type="protein sequence ID" value="QHU15115.1"/>
    <property type="molecule type" value="Genomic_DNA"/>
</dbReference>
<reference evidence="1" key="1">
    <citation type="journal article" date="2020" name="Nature">
        <title>Giant virus diversity and host interactions through global metagenomics.</title>
        <authorList>
            <person name="Schulz F."/>
            <person name="Roux S."/>
            <person name="Paez-Espino D."/>
            <person name="Jungbluth S."/>
            <person name="Walsh D.A."/>
            <person name="Denef V.J."/>
            <person name="McMahon K.D."/>
            <person name="Konstantinidis K.T."/>
            <person name="Eloe-Fadrosh E.A."/>
            <person name="Kyrpides N.C."/>
            <person name="Woyke T."/>
        </authorList>
    </citation>
    <scope>NUCLEOTIDE SEQUENCE</scope>
    <source>
        <strain evidence="1">GVMAG-S-1102244-55</strain>
    </source>
</reference>
<dbReference type="AlphaFoldDB" id="A0A6C0KAS5"/>